<dbReference type="OrthoDB" id="537032at2759"/>
<comment type="subcellular location">
    <subcellularLocation>
        <location evidence="1">Membrane</location>
        <topology evidence="1">Multi-pass membrane protein</topology>
    </subcellularLocation>
</comment>
<dbReference type="VEuPathDB" id="ToxoDB:EBH_0045800"/>
<keyword evidence="3 5" id="KW-1133">Transmembrane helix</keyword>
<keyword evidence="8" id="KW-1185">Reference proteome</keyword>
<dbReference type="Proteomes" id="UP000030750">
    <property type="component" value="Unassembled WGS sequence"/>
</dbReference>
<organism evidence="7 8">
    <name type="scientific">Eimeria brunetti</name>
    <dbReference type="NCBI Taxonomy" id="51314"/>
    <lineage>
        <taxon>Eukaryota</taxon>
        <taxon>Sar</taxon>
        <taxon>Alveolata</taxon>
        <taxon>Apicomplexa</taxon>
        <taxon>Conoidasida</taxon>
        <taxon>Coccidia</taxon>
        <taxon>Eucoccidiorida</taxon>
        <taxon>Eimeriorina</taxon>
        <taxon>Eimeriidae</taxon>
        <taxon>Eimeria</taxon>
    </lineage>
</organism>
<protein>
    <submittedName>
        <fullName evidence="7">Longevity-assurance (LAG1) domain-containing protein, putative</fullName>
    </submittedName>
</protein>
<proteinExistence type="predicted"/>
<feature type="domain" description="TLC" evidence="6">
    <location>
        <begin position="68"/>
        <end position="173"/>
    </location>
</feature>
<dbReference type="InterPro" id="IPR006634">
    <property type="entry name" value="TLC-dom"/>
</dbReference>
<accession>U6LDX5</accession>
<sequence length="220" mass="24797">MVRLDRVFGILLAVIAGWSALHYPKVAGSIRHRLGVPGGGYPDPSDLRIYGSAAAALYLVLQPVERAAVCLLSFRNEPWWPQQLGGEGAEEELWKGYPMQQNSIYCHLYFYVAFGHHLATLIYILKSPCLPDFFDQLLPCVAALCLIYFSYMSNFLRVGVVILFCHDICDIFTCGFVLMVKMFVHFILSGQMRDLHSRVSDVDTSGQRMAPQDVKQSKIE</sequence>
<dbReference type="Pfam" id="PF03798">
    <property type="entry name" value="TRAM_LAG1_CLN8"/>
    <property type="match status" value="1"/>
</dbReference>
<evidence type="ECO:0000256" key="5">
    <source>
        <dbReference type="SAM" id="Phobius"/>
    </source>
</evidence>
<feature type="transmembrane region" description="Helical" evidence="5">
    <location>
        <begin position="136"/>
        <end position="156"/>
    </location>
</feature>
<evidence type="ECO:0000313" key="7">
    <source>
        <dbReference type="EMBL" id="CDJ48391.1"/>
    </source>
</evidence>
<keyword evidence="4 5" id="KW-0472">Membrane</keyword>
<dbReference type="GO" id="GO:0050291">
    <property type="term" value="F:sphingosine N-acyltransferase activity"/>
    <property type="evidence" value="ECO:0007669"/>
    <property type="project" value="InterPro"/>
</dbReference>
<evidence type="ECO:0000256" key="2">
    <source>
        <dbReference type="ARBA" id="ARBA00022692"/>
    </source>
</evidence>
<evidence type="ECO:0000256" key="4">
    <source>
        <dbReference type="ARBA" id="ARBA00023136"/>
    </source>
</evidence>
<evidence type="ECO:0000313" key="8">
    <source>
        <dbReference type="Proteomes" id="UP000030750"/>
    </source>
</evidence>
<feature type="transmembrane region" description="Helical" evidence="5">
    <location>
        <begin position="6"/>
        <end position="23"/>
    </location>
</feature>
<reference evidence="7" key="1">
    <citation type="submission" date="2013-10" db="EMBL/GenBank/DDBJ databases">
        <title>Genomic analysis of the causative agents of coccidiosis in chickens.</title>
        <authorList>
            <person name="Reid A.J."/>
            <person name="Blake D."/>
            <person name="Billington K."/>
            <person name="Browne H."/>
            <person name="Dunn M."/>
            <person name="Hung S."/>
            <person name="Kawahara F."/>
            <person name="Miranda-Saavedra D."/>
            <person name="Mourier T."/>
            <person name="Nagra H."/>
            <person name="Otto T.D."/>
            <person name="Rawlings N."/>
            <person name="Sanchez A."/>
            <person name="Sanders M."/>
            <person name="Subramaniam C."/>
            <person name="Tay Y."/>
            <person name="Dear P."/>
            <person name="Doerig C."/>
            <person name="Gruber A."/>
            <person name="Parkinson J."/>
            <person name="Shirley M."/>
            <person name="Wan K.L."/>
            <person name="Berriman M."/>
            <person name="Tomley F."/>
            <person name="Pain A."/>
        </authorList>
    </citation>
    <scope>NUCLEOTIDE SEQUENCE [LARGE SCALE GENOMIC DNA]</scope>
    <source>
        <strain evidence="7">Houghton</strain>
    </source>
</reference>
<reference evidence="7" key="2">
    <citation type="submission" date="2013-10" db="EMBL/GenBank/DDBJ databases">
        <authorList>
            <person name="Aslett M."/>
        </authorList>
    </citation>
    <scope>NUCLEOTIDE SEQUENCE [LARGE SCALE GENOMIC DNA]</scope>
    <source>
        <strain evidence="7">Houghton</strain>
    </source>
</reference>
<dbReference type="PANTHER" id="PTHR12560">
    <property type="entry name" value="LONGEVITY ASSURANCE FACTOR 1 LAG1"/>
    <property type="match status" value="1"/>
</dbReference>
<dbReference type="AlphaFoldDB" id="U6LDX5"/>
<dbReference type="GO" id="GO:0046513">
    <property type="term" value="P:ceramide biosynthetic process"/>
    <property type="evidence" value="ECO:0007669"/>
    <property type="project" value="InterPro"/>
</dbReference>
<evidence type="ECO:0000256" key="1">
    <source>
        <dbReference type="ARBA" id="ARBA00004141"/>
    </source>
</evidence>
<feature type="transmembrane region" description="Helical" evidence="5">
    <location>
        <begin position="168"/>
        <end position="188"/>
    </location>
</feature>
<dbReference type="PANTHER" id="PTHR12560:SF0">
    <property type="entry name" value="LD18904P"/>
    <property type="match status" value="1"/>
</dbReference>
<dbReference type="EMBL" id="HG711107">
    <property type="protein sequence ID" value="CDJ48391.1"/>
    <property type="molecule type" value="Genomic_DNA"/>
</dbReference>
<keyword evidence="2 5" id="KW-0812">Transmembrane</keyword>
<dbReference type="GO" id="GO:0005783">
    <property type="term" value="C:endoplasmic reticulum"/>
    <property type="evidence" value="ECO:0007669"/>
    <property type="project" value="TreeGrafter"/>
</dbReference>
<feature type="transmembrane region" description="Helical" evidence="5">
    <location>
        <begin position="104"/>
        <end position="124"/>
    </location>
</feature>
<evidence type="ECO:0000256" key="3">
    <source>
        <dbReference type="ARBA" id="ARBA00022989"/>
    </source>
</evidence>
<dbReference type="InterPro" id="IPR016439">
    <property type="entry name" value="Lag1/Lac1-like"/>
</dbReference>
<evidence type="ECO:0000259" key="6">
    <source>
        <dbReference type="Pfam" id="PF03798"/>
    </source>
</evidence>
<name>U6LDX5_9EIME</name>
<gene>
    <name evidence="7" type="ORF">EBH_0045800</name>
</gene>
<dbReference type="GO" id="GO:0016020">
    <property type="term" value="C:membrane"/>
    <property type="evidence" value="ECO:0007669"/>
    <property type="project" value="UniProtKB-SubCell"/>
</dbReference>